<comment type="caution">
    <text evidence="1">The sequence shown here is derived from an EMBL/GenBank/DDBJ whole genome shotgun (WGS) entry which is preliminary data.</text>
</comment>
<proteinExistence type="predicted"/>
<protein>
    <submittedName>
        <fullName evidence="1">Uncharacterized protein</fullName>
    </submittedName>
</protein>
<dbReference type="Proteomes" id="UP000050277">
    <property type="component" value="Unassembled WGS sequence"/>
</dbReference>
<evidence type="ECO:0000313" key="1">
    <source>
        <dbReference type="EMBL" id="KPL90758.1"/>
    </source>
</evidence>
<dbReference type="STRING" id="70996.SE18_05170"/>
<organism evidence="1 2">
    <name type="scientific">Herpetosiphon geysericola</name>
    <dbReference type="NCBI Taxonomy" id="70996"/>
    <lineage>
        <taxon>Bacteria</taxon>
        <taxon>Bacillati</taxon>
        <taxon>Chloroflexota</taxon>
        <taxon>Chloroflexia</taxon>
        <taxon>Herpetosiphonales</taxon>
        <taxon>Herpetosiphonaceae</taxon>
        <taxon>Herpetosiphon</taxon>
    </lineage>
</organism>
<dbReference type="AlphaFoldDB" id="A0A0P6YLC5"/>
<accession>A0A0P6YLC5</accession>
<dbReference type="Pfam" id="PF18906">
    <property type="entry name" value="Phage_tube_2"/>
    <property type="match status" value="1"/>
</dbReference>
<name>A0A0P6YLC5_9CHLR</name>
<gene>
    <name evidence="1" type="ORF">SE18_05170</name>
</gene>
<dbReference type="RefSeq" id="WP_054533358.1">
    <property type="nucleotide sequence ID" value="NZ_LGKP01000010.1"/>
</dbReference>
<sequence>MGLPIDLRRVQVAQETTWGTFVPATARLLEVMSAEFEANSELEREQSIGTLNPATSSEIVYIDGKITLERKSTVQDDCYFLDNMFGAATPSGAGPYVRDYAAPDGLYIPKPLSFEYGMAGALYKASGGLVTSYELTIEKRKPWMIKNEIAVKKVETLGSLAALTQRVPVVPYAHHTTMYVDAAGGTMGSTAAANTLLKAVLKLTPNIHMDDAVGDISPFDYTVARWDAELEITAVLNATSKALIDAVLGGDKAERQYRFKAQRAASAIAQVDFCGVIDGSGQKLFENVNNGTIGLKWKVLPQYNSTFGNWHKQQYTNSVAALP</sequence>
<evidence type="ECO:0000313" key="2">
    <source>
        <dbReference type="Proteomes" id="UP000050277"/>
    </source>
</evidence>
<reference evidence="1 2" key="1">
    <citation type="submission" date="2015-07" db="EMBL/GenBank/DDBJ databases">
        <title>Whole genome sequence of Herpetosiphon geysericola DSM 7119.</title>
        <authorList>
            <person name="Hemp J."/>
            <person name="Ward L.M."/>
            <person name="Pace L.A."/>
            <person name="Fischer W.W."/>
        </authorList>
    </citation>
    <scope>NUCLEOTIDE SEQUENCE [LARGE SCALE GENOMIC DNA]</scope>
    <source>
        <strain evidence="1 2">DSM 7119</strain>
    </source>
</reference>
<keyword evidence="2" id="KW-1185">Reference proteome</keyword>
<dbReference type="EMBL" id="LGKP01000010">
    <property type="protein sequence ID" value="KPL90758.1"/>
    <property type="molecule type" value="Genomic_DNA"/>
</dbReference>
<dbReference type="InterPro" id="IPR044000">
    <property type="entry name" value="Phage_tube_2"/>
</dbReference>